<dbReference type="Pfam" id="PF07331">
    <property type="entry name" value="TctB"/>
    <property type="match status" value="1"/>
</dbReference>
<feature type="transmembrane region" description="Helical" evidence="1">
    <location>
        <begin position="164"/>
        <end position="183"/>
    </location>
</feature>
<keyword evidence="1" id="KW-0812">Transmembrane</keyword>
<reference evidence="3 4" key="1">
    <citation type="submission" date="2019-08" db="EMBL/GenBank/DDBJ databases">
        <title>Amphibian skin-associated Pigmentiphaga: genome sequence and occurrence across geography and hosts.</title>
        <authorList>
            <person name="Bletz M.C."/>
            <person name="Bunk B."/>
            <person name="Sproeer C."/>
            <person name="Biwer P."/>
            <person name="Reiter S."/>
            <person name="Rabemananjara F.C.E."/>
            <person name="Schulz S."/>
            <person name="Overmann J."/>
            <person name="Vences M."/>
        </authorList>
    </citation>
    <scope>NUCLEOTIDE SEQUENCE [LARGE SCALE GENOMIC DNA]</scope>
    <source>
        <strain evidence="3 4">Mada1488</strain>
    </source>
</reference>
<organism evidence="3 4">
    <name type="scientific">Pigmentiphaga aceris</name>
    <dbReference type="NCBI Taxonomy" id="1940612"/>
    <lineage>
        <taxon>Bacteria</taxon>
        <taxon>Pseudomonadati</taxon>
        <taxon>Pseudomonadota</taxon>
        <taxon>Betaproteobacteria</taxon>
        <taxon>Burkholderiales</taxon>
        <taxon>Alcaligenaceae</taxon>
        <taxon>Pigmentiphaga</taxon>
    </lineage>
</organism>
<keyword evidence="1" id="KW-0472">Membrane</keyword>
<gene>
    <name evidence="3" type="ORF">FXN63_04445</name>
</gene>
<accession>A0A5C0ASH8</accession>
<feature type="transmembrane region" description="Helical" evidence="1">
    <location>
        <begin position="77"/>
        <end position="98"/>
    </location>
</feature>
<evidence type="ECO:0000313" key="3">
    <source>
        <dbReference type="EMBL" id="QEI05168.1"/>
    </source>
</evidence>
<feature type="transmembrane region" description="Helical" evidence="1">
    <location>
        <begin position="124"/>
        <end position="152"/>
    </location>
</feature>
<feature type="transmembrane region" description="Helical" evidence="1">
    <location>
        <begin position="37"/>
        <end position="56"/>
    </location>
</feature>
<dbReference type="KEGG" id="pacr:FXN63_04445"/>
<dbReference type="AlphaFoldDB" id="A0A5C0ASH8"/>
<protein>
    <submittedName>
        <fullName evidence="3">Tripartite tricarboxylate transporter TctB family protein</fullName>
    </submittedName>
</protein>
<evidence type="ECO:0000256" key="1">
    <source>
        <dbReference type="SAM" id="Phobius"/>
    </source>
</evidence>
<evidence type="ECO:0000259" key="2">
    <source>
        <dbReference type="Pfam" id="PF07331"/>
    </source>
</evidence>
<dbReference type="OrthoDB" id="8904898at2"/>
<dbReference type="Proteomes" id="UP000325161">
    <property type="component" value="Chromosome"/>
</dbReference>
<evidence type="ECO:0000313" key="4">
    <source>
        <dbReference type="Proteomes" id="UP000325161"/>
    </source>
</evidence>
<feature type="domain" description="DUF1468" evidence="2">
    <location>
        <begin position="42"/>
        <end position="192"/>
    </location>
</feature>
<keyword evidence="1" id="KW-1133">Transmembrane helix</keyword>
<dbReference type="InterPro" id="IPR009936">
    <property type="entry name" value="DUF1468"/>
</dbReference>
<name>A0A5C0ASH8_9BURK</name>
<dbReference type="EMBL" id="CP043046">
    <property type="protein sequence ID" value="QEI05168.1"/>
    <property type="molecule type" value="Genomic_DNA"/>
</dbReference>
<sequence>MRGLPEVRPGTSEGCTDLYRSGQVSTDIKLPTKAPAWRPPAIVGTILLVLAIVIWRDVARLPAAQAVGVGPAAGMRLVAGLLLILAIAHGVVVARALIAGRAGGAQPAASIDGQPPAERSNVAALAWALGGLIGMIVVLQVGGGFVIGATLLFAATAKAFGKPVGVRSIGIGLILAVVVYAFFTEALSLSLPAGPLEQLFQA</sequence>
<proteinExistence type="predicted"/>
<keyword evidence="4" id="KW-1185">Reference proteome</keyword>